<feature type="region of interest" description="Disordered" evidence="1">
    <location>
        <begin position="126"/>
        <end position="173"/>
    </location>
</feature>
<accession>A0AAP0NK30</accession>
<protein>
    <submittedName>
        <fullName evidence="2">Uncharacterized protein</fullName>
    </submittedName>
</protein>
<evidence type="ECO:0000313" key="3">
    <source>
        <dbReference type="Proteomes" id="UP001417504"/>
    </source>
</evidence>
<comment type="caution">
    <text evidence="2">The sequence shown here is derived from an EMBL/GenBank/DDBJ whole genome shotgun (WGS) entry which is preliminary data.</text>
</comment>
<evidence type="ECO:0000256" key="1">
    <source>
        <dbReference type="SAM" id="MobiDB-lite"/>
    </source>
</evidence>
<name>A0AAP0NK30_9MAGN</name>
<feature type="compositionally biased region" description="Basic and acidic residues" evidence="1">
    <location>
        <begin position="161"/>
        <end position="173"/>
    </location>
</feature>
<evidence type="ECO:0000313" key="2">
    <source>
        <dbReference type="EMBL" id="KAK9109135.1"/>
    </source>
</evidence>
<dbReference type="AlphaFoldDB" id="A0AAP0NK30"/>
<reference evidence="2 3" key="1">
    <citation type="submission" date="2024-01" db="EMBL/GenBank/DDBJ databases">
        <title>Genome assemblies of Stephania.</title>
        <authorList>
            <person name="Yang L."/>
        </authorList>
    </citation>
    <scope>NUCLEOTIDE SEQUENCE [LARGE SCALE GENOMIC DNA]</scope>
    <source>
        <strain evidence="2">QJT</strain>
        <tissue evidence="2">Leaf</tissue>
    </source>
</reference>
<keyword evidence="3" id="KW-1185">Reference proteome</keyword>
<dbReference type="Proteomes" id="UP001417504">
    <property type="component" value="Unassembled WGS sequence"/>
</dbReference>
<sequence>MVAVWQLESRSYARKTSWPSLAFSARAWVKETPEARRWGRWNLERDWGDLGDHSRVSCAYLEARAGSDRDVYRVIGVRLRDLGDHSRVSCAYLEARAGSTGRISSNWSTVEAMSLTLAKSGTSINDDLRTRPGGTWGLRRRGRWQRREAEKRRGKVRPRRERSETERGEKTVR</sequence>
<proteinExistence type="predicted"/>
<dbReference type="EMBL" id="JBBNAE010000007">
    <property type="protein sequence ID" value="KAK9109135.1"/>
    <property type="molecule type" value="Genomic_DNA"/>
</dbReference>
<gene>
    <name evidence="2" type="ORF">Sjap_017195</name>
</gene>
<organism evidence="2 3">
    <name type="scientific">Stephania japonica</name>
    <dbReference type="NCBI Taxonomy" id="461633"/>
    <lineage>
        <taxon>Eukaryota</taxon>
        <taxon>Viridiplantae</taxon>
        <taxon>Streptophyta</taxon>
        <taxon>Embryophyta</taxon>
        <taxon>Tracheophyta</taxon>
        <taxon>Spermatophyta</taxon>
        <taxon>Magnoliopsida</taxon>
        <taxon>Ranunculales</taxon>
        <taxon>Menispermaceae</taxon>
        <taxon>Menispermoideae</taxon>
        <taxon>Cissampelideae</taxon>
        <taxon>Stephania</taxon>
    </lineage>
</organism>